<comment type="subcellular location">
    <subcellularLocation>
        <location evidence="5">Membrane</location>
        <topology evidence="5">Single-pass membrane protein</topology>
    </subcellularLocation>
</comment>
<protein>
    <recommendedName>
        <fullName evidence="5">UDP-glucuronosyltransferase</fullName>
        <ecNumber evidence="5">2.4.1.17</ecNumber>
    </recommendedName>
</protein>
<reference evidence="6" key="1">
    <citation type="submission" date="2021-11" db="EMBL/GenBank/DDBJ databases">
        <authorList>
            <person name="Schell T."/>
        </authorList>
    </citation>
    <scope>NUCLEOTIDE SEQUENCE</scope>
    <source>
        <strain evidence="6">M5</strain>
    </source>
</reference>
<comment type="catalytic activity">
    <reaction evidence="5">
        <text>glucuronate acceptor + UDP-alpha-D-glucuronate = acceptor beta-D-glucuronoside + UDP + H(+)</text>
        <dbReference type="Rhea" id="RHEA:21032"/>
        <dbReference type="ChEBI" id="CHEBI:15378"/>
        <dbReference type="ChEBI" id="CHEBI:58052"/>
        <dbReference type="ChEBI" id="CHEBI:58223"/>
        <dbReference type="ChEBI" id="CHEBI:132367"/>
        <dbReference type="ChEBI" id="CHEBI:132368"/>
        <dbReference type="EC" id="2.4.1.17"/>
    </reaction>
</comment>
<dbReference type="AlphaFoldDB" id="A0A8J2RM28"/>
<evidence type="ECO:0000256" key="2">
    <source>
        <dbReference type="ARBA" id="ARBA00022676"/>
    </source>
</evidence>
<keyword evidence="5" id="KW-0472">Membrane</keyword>
<keyword evidence="5" id="KW-1133">Transmembrane helix</keyword>
<dbReference type="OrthoDB" id="5835829at2759"/>
<accession>A0A8J2RM28</accession>
<keyword evidence="3 4" id="KW-0808">Transferase</keyword>
<dbReference type="Pfam" id="PF00201">
    <property type="entry name" value="UDPGT"/>
    <property type="match status" value="1"/>
</dbReference>
<keyword evidence="2 4" id="KW-0328">Glycosyltransferase</keyword>
<sequence length="515" mass="58502">MLASTIIEGSRILISAPFGTKSHKNMYVPLVKELVSRGHNITVITNYFIADFMDVENVREIVLEKLTVDMSQYPNAFDSLLSSSNWNWGTSHLLLLTMFKYPRLVTEVLYEDPRVQEMMANERFNLVIVSQMVSTASAPLAWHFKAPLMVFSPNTLFPGMATILGDDEHTSYVPFMFTHFTDQMNLGQRIANTLVTKLCTFLQQWYEEITVPSIVKEKGIAGCPSIQNIIKNVTMVFTNSHPSFTYSRSLPPQVIEVGGIHCRPAKSLSKDLETFLSGSTDKGFLLFSVGSLQRMEDMPERVIQSFIRTFARLPVRVIWQWKGKTRTDLPSNVLAIPWLPQQDLLGHAGCRAFITHGGLNSLQEAIFHGVPVLGLPFGIDQYLNLARAMNDGYALQLEWKDIDENTLSTAIEKLLFNPSFSVAAERLSVLLRDQLQTPLERAVFWTEYVIRHNGSMDHLRLGSRKLAPYQRSLIDVYFVLFLITSLPLLLVFFCLRYCWSKTKVATKIVEKSKNE</sequence>
<organism evidence="6 7">
    <name type="scientific">Daphnia galeata</name>
    <dbReference type="NCBI Taxonomy" id="27404"/>
    <lineage>
        <taxon>Eukaryota</taxon>
        <taxon>Metazoa</taxon>
        <taxon>Ecdysozoa</taxon>
        <taxon>Arthropoda</taxon>
        <taxon>Crustacea</taxon>
        <taxon>Branchiopoda</taxon>
        <taxon>Diplostraca</taxon>
        <taxon>Cladocera</taxon>
        <taxon>Anomopoda</taxon>
        <taxon>Daphniidae</taxon>
        <taxon>Daphnia</taxon>
    </lineage>
</organism>
<dbReference type="PANTHER" id="PTHR48043:SF159">
    <property type="entry name" value="EG:EG0003.4 PROTEIN-RELATED"/>
    <property type="match status" value="1"/>
</dbReference>
<comment type="similarity">
    <text evidence="1 4">Belongs to the UDP-glycosyltransferase family.</text>
</comment>
<evidence type="ECO:0000313" key="7">
    <source>
        <dbReference type="Proteomes" id="UP000789390"/>
    </source>
</evidence>
<evidence type="ECO:0000256" key="5">
    <source>
        <dbReference type="RuleBase" id="RU362059"/>
    </source>
</evidence>
<dbReference type="PROSITE" id="PS00375">
    <property type="entry name" value="UDPGT"/>
    <property type="match status" value="1"/>
</dbReference>
<dbReference type="PANTHER" id="PTHR48043">
    <property type="entry name" value="EG:EG0003.4 PROTEIN-RELATED"/>
    <property type="match status" value="1"/>
</dbReference>
<name>A0A8J2RM28_9CRUS</name>
<dbReference type="FunFam" id="3.40.50.2000:FF:000050">
    <property type="entry name" value="UDP-glucuronosyltransferase"/>
    <property type="match status" value="1"/>
</dbReference>
<dbReference type="InterPro" id="IPR035595">
    <property type="entry name" value="UDP_glycos_trans_CS"/>
</dbReference>
<proteinExistence type="inferred from homology"/>
<dbReference type="InterPro" id="IPR050271">
    <property type="entry name" value="UDP-glycosyltransferase"/>
</dbReference>
<dbReference type="Proteomes" id="UP000789390">
    <property type="component" value="Unassembled WGS sequence"/>
</dbReference>
<dbReference type="InterPro" id="IPR002213">
    <property type="entry name" value="UDP_glucos_trans"/>
</dbReference>
<keyword evidence="7" id="KW-1185">Reference proteome</keyword>
<evidence type="ECO:0000256" key="1">
    <source>
        <dbReference type="ARBA" id="ARBA00009995"/>
    </source>
</evidence>
<dbReference type="GO" id="GO:0015020">
    <property type="term" value="F:glucuronosyltransferase activity"/>
    <property type="evidence" value="ECO:0007669"/>
    <property type="project" value="UniProtKB-EC"/>
</dbReference>
<dbReference type="CDD" id="cd03784">
    <property type="entry name" value="GT1_Gtf-like"/>
    <property type="match status" value="1"/>
</dbReference>
<keyword evidence="5" id="KW-0812">Transmembrane</keyword>
<dbReference type="EMBL" id="CAKKLH010000007">
    <property type="protein sequence ID" value="CAH0098772.1"/>
    <property type="molecule type" value="Genomic_DNA"/>
</dbReference>
<evidence type="ECO:0000256" key="3">
    <source>
        <dbReference type="ARBA" id="ARBA00022679"/>
    </source>
</evidence>
<comment type="caution">
    <text evidence="6">The sequence shown here is derived from an EMBL/GenBank/DDBJ whole genome shotgun (WGS) entry which is preliminary data.</text>
</comment>
<gene>
    <name evidence="6" type="ORF">DGAL_LOCUS874</name>
</gene>
<dbReference type="EC" id="2.4.1.17" evidence="5"/>
<dbReference type="Gene3D" id="3.40.50.2000">
    <property type="entry name" value="Glycogen Phosphorylase B"/>
    <property type="match status" value="2"/>
</dbReference>
<feature type="transmembrane region" description="Helical" evidence="5">
    <location>
        <begin position="476"/>
        <end position="499"/>
    </location>
</feature>
<evidence type="ECO:0000313" key="6">
    <source>
        <dbReference type="EMBL" id="CAH0098772.1"/>
    </source>
</evidence>
<dbReference type="SUPFAM" id="SSF53756">
    <property type="entry name" value="UDP-Glycosyltransferase/glycogen phosphorylase"/>
    <property type="match status" value="1"/>
</dbReference>
<dbReference type="GO" id="GO:0016020">
    <property type="term" value="C:membrane"/>
    <property type="evidence" value="ECO:0007669"/>
    <property type="project" value="UniProtKB-SubCell"/>
</dbReference>
<evidence type="ECO:0000256" key="4">
    <source>
        <dbReference type="RuleBase" id="RU003718"/>
    </source>
</evidence>